<keyword evidence="5" id="KW-1185">Reference proteome</keyword>
<dbReference type="SUPFAM" id="SSF102546">
    <property type="entry name" value="RbsD-like"/>
    <property type="match status" value="1"/>
</dbReference>
<evidence type="ECO:0000256" key="1">
    <source>
        <dbReference type="ARBA" id="ARBA00000223"/>
    </source>
</evidence>
<comment type="caution">
    <text evidence="4">The sequence shown here is derived from an EMBL/GenBank/DDBJ whole genome shotgun (WGS) entry which is preliminary data.</text>
</comment>
<dbReference type="EC" id="5.1.3.29" evidence="4"/>
<protein>
    <submittedName>
        <fullName evidence="4">L-fucose mutarotase</fullName>
        <ecNumber evidence="4">5.1.3.29</ecNumber>
    </submittedName>
</protein>
<dbReference type="Pfam" id="PF05025">
    <property type="entry name" value="RbsD_FucU"/>
    <property type="match status" value="1"/>
</dbReference>
<dbReference type="Proteomes" id="UP001596105">
    <property type="component" value="Unassembled WGS sequence"/>
</dbReference>
<evidence type="ECO:0000313" key="5">
    <source>
        <dbReference type="Proteomes" id="UP001596105"/>
    </source>
</evidence>
<dbReference type="InterPro" id="IPR023750">
    <property type="entry name" value="RbsD-like_sf"/>
</dbReference>
<dbReference type="InterPro" id="IPR050443">
    <property type="entry name" value="RbsD/FucU_mutarotase"/>
</dbReference>
<name>A0ABW0LTD6_9BACL</name>
<evidence type="ECO:0000256" key="2">
    <source>
        <dbReference type="ARBA" id="ARBA00023235"/>
    </source>
</evidence>
<keyword evidence="2 4" id="KW-0413">Isomerase</keyword>
<organism evidence="4 5">
    <name type="scientific">Cohnella suwonensis</name>
    <dbReference type="NCBI Taxonomy" id="696072"/>
    <lineage>
        <taxon>Bacteria</taxon>
        <taxon>Bacillati</taxon>
        <taxon>Bacillota</taxon>
        <taxon>Bacilli</taxon>
        <taxon>Bacillales</taxon>
        <taxon>Paenibacillaceae</taxon>
        <taxon>Cohnella</taxon>
    </lineage>
</organism>
<reference evidence="5" key="1">
    <citation type="journal article" date="2019" name="Int. J. Syst. Evol. Microbiol.">
        <title>The Global Catalogue of Microorganisms (GCM) 10K type strain sequencing project: providing services to taxonomists for standard genome sequencing and annotation.</title>
        <authorList>
            <consortium name="The Broad Institute Genomics Platform"/>
            <consortium name="The Broad Institute Genome Sequencing Center for Infectious Disease"/>
            <person name="Wu L."/>
            <person name="Ma J."/>
        </authorList>
    </citation>
    <scope>NUCLEOTIDE SEQUENCE [LARGE SCALE GENOMIC DNA]</scope>
    <source>
        <strain evidence="5">CCUG 57113</strain>
    </source>
</reference>
<dbReference type="GO" id="GO:0036373">
    <property type="term" value="F:L-fucose mutarotase activity"/>
    <property type="evidence" value="ECO:0007669"/>
    <property type="project" value="UniProtKB-EC"/>
</dbReference>
<dbReference type="RefSeq" id="WP_209743515.1">
    <property type="nucleotide sequence ID" value="NZ_JBHSMH010000005.1"/>
</dbReference>
<evidence type="ECO:0000256" key="3">
    <source>
        <dbReference type="ARBA" id="ARBA00036324"/>
    </source>
</evidence>
<dbReference type="Gene3D" id="3.40.1650.10">
    <property type="entry name" value="RbsD-like domain"/>
    <property type="match status" value="1"/>
</dbReference>
<gene>
    <name evidence="4" type="primary">fucU</name>
    <name evidence="4" type="ORF">ACFPPD_04460</name>
</gene>
<dbReference type="InterPro" id="IPR007721">
    <property type="entry name" value="RbsD_FucU"/>
</dbReference>
<proteinExistence type="predicted"/>
<dbReference type="NCBIfam" id="NF011949">
    <property type="entry name" value="PRK15420.1"/>
    <property type="match status" value="1"/>
</dbReference>
<sequence>MLKGISSLISPELLKILMEMGHSDEIVLADGNFPAASHAQRLIRSDGHGIPELLDAILKLFPLDQYVDKPAALMQVMPGDRTETPIWATYGDIVSARTGLVAPFEEVERFAFYERAKKAYAIVATGESALYANLILKKGVIPAE</sequence>
<dbReference type="PANTHER" id="PTHR31690:SF4">
    <property type="entry name" value="FUCOSE MUTAROTASE"/>
    <property type="match status" value="1"/>
</dbReference>
<comment type="catalytic activity">
    <reaction evidence="1">
        <text>beta-D-ribopyranose = beta-D-ribofuranose</text>
        <dbReference type="Rhea" id="RHEA:25432"/>
        <dbReference type="ChEBI" id="CHEBI:27476"/>
        <dbReference type="ChEBI" id="CHEBI:47002"/>
        <dbReference type="EC" id="5.4.99.62"/>
    </reaction>
</comment>
<evidence type="ECO:0000313" key="4">
    <source>
        <dbReference type="EMBL" id="MFC5467961.1"/>
    </source>
</evidence>
<dbReference type="EMBL" id="JBHSMH010000005">
    <property type="protein sequence ID" value="MFC5467961.1"/>
    <property type="molecule type" value="Genomic_DNA"/>
</dbReference>
<accession>A0ABW0LTD6</accession>
<comment type="catalytic activity">
    <reaction evidence="3">
        <text>alpha-L-fucose = beta-L-fucose</text>
        <dbReference type="Rhea" id="RHEA:25580"/>
        <dbReference type="ChEBI" id="CHEBI:42548"/>
        <dbReference type="ChEBI" id="CHEBI:42589"/>
        <dbReference type="EC" id="5.1.3.29"/>
    </reaction>
</comment>
<dbReference type="PANTHER" id="PTHR31690">
    <property type="entry name" value="FUCOSE MUTAROTASE"/>
    <property type="match status" value="1"/>
</dbReference>